<reference evidence="1" key="1">
    <citation type="submission" date="2022-08" db="EMBL/GenBank/DDBJ databases">
        <title>Genome Sequence of Pycnoporus sanguineus.</title>
        <authorList>
            <person name="Buettner E."/>
        </authorList>
    </citation>
    <scope>NUCLEOTIDE SEQUENCE</scope>
    <source>
        <strain evidence="1">CG-C14</strain>
    </source>
</reference>
<proteinExistence type="predicted"/>
<protein>
    <submittedName>
        <fullName evidence="1">Uncharacterized protein</fullName>
    </submittedName>
</protein>
<evidence type="ECO:0000313" key="1">
    <source>
        <dbReference type="EMBL" id="KAJ2988319.1"/>
    </source>
</evidence>
<name>A0ACC1P9H3_9APHY</name>
<keyword evidence="2" id="KW-1185">Reference proteome</keyword>
<dbReference type="Proteomes" id="UP001144978">
    <property type="component" value="Unassembled WGS sequence"/>
</dbReference>
<comment type="caution">
    <text evidence="1">The sequence shown here is derived from an EMBL/GenBank/DDBJ whole genome shotgun (WGS) entry which is preliminary data.</text>
</comment>
<sequence>MLHSFPRDVSGDQDPSRDVSWMHRTFGSVLIGCYLGFIIYGLNIHQAVRYFKTFPKDHYYLKLLVASVLLWETCHTAFAMYTWLVHRLLQSVSPEGWLLVSGRPHQAGIQSLDTGNVILSVFAVWPQRLALNRQSSLNPSDSRPFFNIFSSLLPPPLCRFIKQTFQAYADVTWITSIAYGMAAVLDALLTAVLIYALRRCRTGMQRTDSLLDVLILYSISTGEGFSFCKVGRDTNRAPASHHRAAHLAQESVSRSKTLIQPSDFVWFALNIVATKGESSCSCPASPILSSPILMYGILACSVSRIPLCSVRHDVLCALSLVEPRLIASSVISLNTRQVLAEQGNGAAAVYGGATVSSNFMSPTRSTLRLSRWTVLGVLSLFIPLQRSQGSPHCLFLAPAAFTSKRSHWK</sequence>
<dbReference type="EMBL" id="JANSHE010002990">
    <property type="protein sequence ID" value="KAJ2988319.1"/>
    <property type="molecule type" value="Genomic_DNA"/>
</dbReference>
<organism evidence="1 2">
    <name type="scientific">Trametes sanguinea</name>
    <dbReference type="NCBI Taxonomy" id="158606"/>
    <lineage>
        <taxon>Eukaryota</taxon>
        <taxon>Fungi</taxon>
        <taxon>Dikarya</taxon>
        <taxon>Basidiomycota</taxon>
        <taxon>Agaricomycotina</taxon>
        <taxon>Agaricomycetes</taxon>
        <taxon>Polyporales</taxon>
        <taxon>Polyporaceae</taxon>
        <taxon>Trametes</taxon>
    </lineage>
</organism>
<accession>A0ACC1P9H3</accession>
<gene>
    <name evidence="1" type="ORF">NUW54_g9151</name>
</gene>
<evidence type="ECO:0000313" key="2">
    <source>
        <dbReference type="Proteomes" id="UP001144978"/>
    </source>
</evidence>